<proteinExistence type="predicted"/>
<evidence type="ECO:0000313" key="3">
    <source>
        <dbReference type="Proteomes" id="UP000625711"/>
    </source>
</evidence>
<keyword evidence="3" id="KW-1185">Reference proteome</keyword>
<evidence type="ECO:0000256" key="1">
    <source>
        <dbReference type="SAM" id="Phobius"/>
    </source>
</evidence>
<name>A0A834HW86_RHYFE</name>
<dbReference type="Proteomes" id="UP000625711">
    <property type="component" value="Unassembled WGS sequence"/>
</dbReference>
<gene>
    <name evidence="2" type="ORF">GWI33_017700</name>
</gene>
<keyword evidence="1" id="KW-0812">Transmembrane</keyword>
<dbReference type="AlphaFoldDB" id="A0A834HW86"/>
<keyword evidence="1" id="KW-1133">Transmembrane helix</keyword>
<feature type="transmembrane region" description="Helical" evidence="1">
    <location>
        <begin position="15"/>
        <end position="34"/>
    </location>
</feature>
<comment type="caution">
    <text evidence="2">The sequence shown here is derived from an EMBL/GenBank/DDBJ whole genome shotgun (WGS) entry which is preliminary data.</text>
</comment>
<reference evidence="2" key="1">
    <citation type="submission" date="2020-08" db="EMBL/GenBank/DDBJ databases">
        <title>Genome sequencing and assembly of the red palm weevil Rhynchophorus ferrugineus.</title>
        <authorList>
            <person name="Dias G.B."/>
            <person name="Bergman C.M."/>
            <person name="Manee M."/>
        </authorList>
    </citation>
    <scope>NUCLEOTIDE SEQUENCE</scope>
    <source>
        <strain evidence="2">AA-2017</strain>
        <tissue evidence="2">Whole larva</tissue>
    </source>
</reference>
<keyword evidence="1" id="KW-0472">Membrane</keyword>
<accession>A0A834HW86</accession>
<evidence type="ECO:0000313" key="2">
    <source>
        <dbReference type="EMBL" id="KAF7269244.1"/>
    </source>
</evidence>
<organism evidence="2 3">
    <name type="scientific">Rhynchophorus ferrugineus</name>
    <name type="common">Red palm weevil</name>
    <name type="synonym">Curculio ferrugineus</name>
    <dbReference type="NCBI Taxonomy" id="354439"/>
    <lineage>
        <taxon>Eukaryota</taxon>
        <taxon>Metazoa</taxon>
        <taxon>Ecdysozoa</taxon>
        <taxon>Arthropoda</taxon>
        <taxon>Hexapoda</taxon>
        <taxon>Insecta</taxon>
        <taxon>Pterygota</taxon>
        <taxon>Neoptera</taxon>
        <taxon>Endopterygota</taxon>
        <taxon>Coleoptera</taxon>
        <taxon>Polyphaga</taxon>
        <taxon>Cucujiformia</taxon>
        <taxon>Curculionidae</taxon>
        <taxon>Dryophthorinae</taxon>
        <taxon>Rhynchophorus</taxon>
    </lineage>
</organism>
<dbReference type="EMBL" id="JAACXV010014245">
    <property type="protein sequence ID" value="KAF7269244.1"/>
    <property type="molecule type" value="Genomic_DNA"/>
</dbReference>
<protein>
    <submittedName>
        <fullName evidence="2">Uncharacterized protein</fullName>
    </submittedName>
</protein>
<sequence>MPKLREAPARLYNQIYNLDLLLLWGTAPILYCNMHTKRQNRGQRNHTALRTHEFSNVHYTAPYKTPAAKITTSTQRLQEAGVDFPVSFVPCF</sequence>